<name>A0AAD2AGY1_9LAMI</name>
<evidence type="ECO:0000256" key="6">
    <source>
        <dbReference type="RuleBase" id="RU367155"/>
    </source>
</evidence>
<evidence type="ECO:0000256" key="3">
    <source>
        <dbReference type="ARBA" id="ARBA00023125"/>
    </source>
</evidence>
<dbReference type="InterPro" id="IPR001289">
    <property type="entry name" value="NFYA"/>
</dbReference>
<evidence type="ECO:0000313" key="9">
    <source>
        <dbReference type="Proteomes" id="UP000834106"/>
    </source>
</evidence>
<keyword evidence="4 6" id="KW-0804">Transcription</keyword>
<dbReference type="PANTHER" id="PTHR12632">
    <property type="entry name" value="TRANSCRIPTION FACTOR NF-Y ALPHA-RELATED"/>
    <property type="match status" value="1"/>
</dbReference>
<keyword evidence="7" id="KW-1133">Transmembrane helix</keyword>
<evidence type="ECO:0000256" key="4">
    <source>
        <dbReference type="ARBA" id="ARBA00023163"/>
    </source>
</evidence>
<organism evidence="8 9">
    <name type="scientific">Fraxinus pennsylvanica</name>
    <dbReference type="NCBI Taxonomy" id="56036"/>
    <lineage>
        <taxon>Eukaryota</taxon>
        <taxon>Viridiplantae</taxon>
        <taxon>Streptophyta</taxon>
        <taxon>Embryophyta</taxon>
        <taxon>Tracheophyta</taxon>
        <taxon>Spermatophyta</taxon>
        <taxon>Magnoliopsida</taxon>
        <taxon>eudicotyledons</taxon>
        <taxon>Gunneridae</taxon>
        <taxon>Pentapetalae</taxon>
        <taxon>asterids</taxon>
        <taxon>lamiids</taxon>
        <taxon>Lamiales</taxon>
        <taxon>Oleaceae</taxon>
        <taxon>Oleeae</taxon>
        <taxon>Fraxinus</taxon>
    </lineage>
</organism>
<evidence type="ECO:0000256" key="5">
    <source>
        <dbReference type="ARBA" id="ARBA00023242"/>
    </source>
</evidence>
<dbReference type="PROSITE" id="PS51152">
    <property type="entry name" value="NFYA_HAP2_2"/>
    <property type="match status" value="1"/>
</dbReference>
<evidence type="ECO:0000313" key="8">
    <source>
        <dbReference type="EMBL" id="CAI9788012.1"/>
    </source>
</evidence>
<comment type="subunit">
    <text evidence="6">Heterotrimer.</text>
</comment>
<dbReference type="Gene3D" id="6.10.250.2430">
    <property type="match status" value="1"/>
</dbReference>
<keyword evidence="7" id="KW-0472">Membrane</keyword>
<dbReference type="GO" id="GO:0005634">
    <property type="term" value="C:nucleus"/>
    <property type="evidence" value="ECO:0007669"/>
    <property type="project" value="UniProtKB-SubCell"/>
</dbReference>
<dbReference type="Proteomes" id="UP000834106">
    <property type="component" value="Chromosome 23"/>
</dbReference>
<reference evidence="8" key="1">
    <citation type="submission" date="2023-05" db="EMBL/GenBank/DDBJ databases">
        <authorList>
            <person name="Huff M."/>
        </authorList>
    </citation>
    <scope>NUCLEOTIDE SEQUENCE</scope>
</reference>
<dbReference type="SMART" id="SM00521">
    <property type="entry name" value="CBF"/>
    <property type="match status" value="1"/>
</dbReference>
<evidence type="ECO:0000256" key="7">
    <source>
        <dbReference type="SAM" id="Phobius"/>
    </source>
</evidence>
<comment type="function">
    <text evidence="6">Component of the sequence-specific heterotrimeric transcription factor (NF-Y) which specifically recognizes a 5'-CCAAT-3' box motif found in the promoters of its target genes.</text>
</comment>
<dbReference type="Pfam" id="PF02045">
    <property type="entry name" value="CBFB_NFYA"/>
    <property type="match status" value="1"/>
</dbReference>
<dbReference type="EMBL" id="OU503058">
    <property type="protein sequence ID" value="CAI9788012.1"/>
    <property type="molecule type" value="Genomic_DNA"/>
</dbReference>
<keyword evidence="2 6" id="KW-0805">Transcription regulation</keyword>
<keyword evidence="3 6" id="KW-0238">DNA-binding</keyword>
<feature type="transmembrane region" description="Helical" evidence="7">
    <location>
        <begin position="116"/>
        <end position="136"/>
    </location>
</feature>
<dbReference type="AlphaFoldDB" id="A0AAD2AGY1"/>
<dbReference type="GO" id="GO:0003700">
    <property type="term" value="F:DNA-binding transcription factor activity"/>
    <property type="evidence" value="ECO:0007669"/>
    <property type="project" value="UniProtKB-UniRule"/>
</dbReference>
<evidence type="ECO:0000256" key="2">
    <source>
        <dbReference type="ARBA" id="ARBA00023015"/>
    </source>
</evidence>
<comment type="subcellular location">
    <subcellularLocation>
        <location evidence="1 6">Nucleus</location>
    </subcellularLocation>
</comment>
<evidence type="ECO:0000256" key="1">
    <source>
        <dbReference type="ARBA" id="ARBA00004123"/>
    </source>
</evidence>
<keyword evidence="9" id="KW-1185">Reference proteome</keyword>
<gene>
    <name evidence="8" type="ORF">FPE_LOCUS35442</name>
</gene>
<dbReference type="GO" id="GO:0003677">
    <property type="term" value="F:DNA binding"/>
    <property type="evidence" value="ECO:0007669"/>
    <property type="project" value="UniProtKB-KW"/>
</dbReference>
<proteinExistence type="inferred from homology"/>
<keyword evidence="7" id="KW-0812">Transmembrane</keyword>
<protein>
    <recommendedName>
        <fullName evidence="6">Nuclear transcription factor Y subunit</fullName>
    </recommendedName>
</protein>
<keyword evidence="5 6" id="KW-0539">Nucleus</keyword>
<accession>A0AAD2AGY1</accession>
<sequence length="146" mass="16420">MILFSTQQTHVFELETGMAYNSEADEQRKYSETQIQSDATSHSGIAFPNMNYAMPAQLGAENAVLMGIQQAGVPLPSDVVEEPVFVNAKQYHGILRRRQSCAKAESENKVINPRKVLYGIASWPVVAFLDYFIHLIQSKLCFDTKY</sequence>
<comment type="similarity">
    <text evidence="6">Belongs to the NFYA/HAP2 subunit family.</text>
</comment>